<dbReference type="EMBL" id="JAEFCI010002182">
    <property type="protein sequence ID" value="KAG5462407.1"/>
    <property type="molecule type" value="Genomic_DNA"/>
</dbReference>
<keyword evidence="2" id="KW-1185">Reference proteome</keyword>
<evidence type="ECO:0000313" key="2">
    <source>
        <dbReference type="Proteomes" id="UP000673691"/>
    </source>
</evidence>
<organism evidence="1 2">
    <name type="scientific">Olpidium bornovanus</name>
    <dbReference type="NCBI Taxonomy" id="278681"/>
    <lineage>
        <taxon>Eukaryota</taxon>
        <taxon>Fungi</taxon>
        <taxon>Fungi incertae sedis</taxon>
        <taxon>Olpidiomycota</taxon>
        <taxon>Olpidiomycotina</taxon>
        <taxon>Olpidiomycetes</taxon>
        <taxon>Olpidiales</taxon>
        <taxon>Olpidiaceae</taxon>
        <taxon>Olpidium</taxon>
    </lineage>
</organism>
<dbReference type="AlphaFoldDB" id="A0A8H8A024"/>
<reference evidence="1 2" key="1">
    <citation type="journal article" name="Sci. Rep.">
        <title>Genome-scale phylogenetic analyses confirm Olpidium as the closest living zoosporic fungus to the non-flagellated, terrestrial fungi.</title>
        <authorList>
            <person name="Chang Y."/>
            <person name="Rochon D."/>
            <person name="Sekimoto S."/>
            <person name="Wang Y."/>
            <person name="Chovatia M."/>
            <person name="Sandor L."/>
            <person name="Salamov A."/>
            <person name="Grigoriev I.V."/>
            <person name="Stajich J.E."/>
            <person name="Spatafora J.W."/>
        </authorList>
    </citation>
    <scope>NUCLEOTIDE SEQUENCE [LARGE SCALE GENOMIC DNA]</scope>
    <source>
        <strain evidence="1">S191</strain>
    </source>
</reference>
<proteinExistence type="predicted"/>
<protein>
    <submittedName>
        <fullName evidence="1">Uncharacterized protein</fullName>
    </submittedName>
</protein>
<sequence length="328" mass="36727">DPFVVERQGPLTTEQLRLEEAEELRRFRSLQRGAAIDSANTGAERVRKDPEEVETLRGEVAQLQRLMQQMTASMEVLVSRTNGPNNAERVAPAQRGEYTAQCERGNVATVLTTMTYAVGAQMVARWIDALLKNRVHRFPFPAETVDAMGDVGGCHLVIQMRTSEIRGAIQAFVATEGRFDRRNVTEYLRRFEVAMKPLRLADADIAPQFELTVHEDFDEQVRELTMGMTWVRAKERLREAFRQFDETRVTVERLHGRCGENHRQWSSGSGTVAVATSTLEIPSSSTTTAGYAPVGRSFIGGCILRLGCDVGFGGAIFLFVRSIRPFEL</sequence>
<dbReference type="Proteomes" id="UP000673691">
    <property type="component" value="Unassembled WGS sequence"/>
</dbReference>
<gene>
    <name evidence="1" type="ORF">BJ554DRAFT_5274</name>
</gene>
<feature type="non-terminal residue" evidence="1">
    <location>
        <position position="1"/>
    </location>
</feature>
<comment type="caution">
    <text evidence="1">The sequence shown here is derived from an EMBL/GenBank/DDBJ whole genome shotgun (WGS) entry which is preliminary data.</text>
</comment>
<accession>A0A8H8A024</accession>
<name>A0A8H8A024_9FUNG</name>
<evidence type="ECO:0000313" key="1">
    <source>
        <dbReference type="EMBL" id="KAG5462407.1"/>
    </source>
</evidence>